<name>A0A8H7AEP3_9EURO</name>
<evidence type="ECO:0000313" key="3">
    <source>
        <dbReference type="Proteomes" id="UP000606974"/>
    </source>
</evidence>
<comment type="caution">
    <text evidence="2">The sequence shown here is derived from an EMBL/GenBank/DDBJ whole genome shotgun (WGS) entry which is preliminary data.</text>
</comment>
<gene>
    <name evidence="2" type="ORF">GJ744_010149</name>
</gene>
<dbReference type="EMBL" id="JAACFV010000064">
    <property type="protein sequence ID" value="KAF7507720.1"/>
    <property type="molecule type" value="Genomic_DNA"/>
</dbReference>
<evidence type="ECO:0000313" key="2">
    <source>
        <dbReference type="EMBL" id="KAF7507720.1"/>
    </source>
</evidence>
<dbReference type="OrthoDB" id="3786254at2759"/>
<proteinExistence type="predicted"/>
<reference evidence="2" key="1">
    <citation type="submission" date="2020-02" db="EMBL/GenBank/DDBJ databases">
        <authorList>
            <person name="Palmer J.M."/>
        </authorList>
    </citation>
    <scope>NUCLEOTIDE SEQUENCE</scope>
    <source>
        <strain evidence="2">EPUS1.4</strain>
        <tissue evidence="2">Thallus</tissue>
    </source>
</reference>
<protein>
    <submittedName>
        <fullName evidence="2">Uncharacterized protein</fullName>
    </submittedName>
</protein>
<keyword evidence="3" id="KW-1185">Reference proteome</keyword>
<evidence type="ECO:0000256" key="1">
    <source>
        <dbReference type="SAM" id="MobiDB-lite"/>
    </source>
</evidence>
<organism evidence="2 3">
    <name type="scientific">Endocarpon pusillum</name>
    <dbReference type="NCBI Taxonomy" id="364733"/>
    <lineage>
        <taxon>Eukaryota</taxon>
        <taxon>Fungi</taxon>
        <taxon>Dikarya</taxon>
        <taxon>Ascomycota</taxon>
        <taxon>Pezizomycotina</taxon>
        <taxon>Eurotiomycetes</taxon>
        <taxon>Chaetothyriomycetidae</taxon>
        <taxon>Verrucariales</taxon>
        <taxon>Verrucariaceae</taxon>
        <taxon>Endocarpon</taxon>
    </lineage>
</organism>
<feature type="region of interest" description="Disordered" evidence="1">
    <location>
        <begin position="1"/>
        <end position="25"/>
    </location>
</feature>
<sequence>MSSSVSVKVTNNQTGHGATHGIPVNGKQQTIASVFGGDFPDHKVVASVIEVQKPAEAVGVKIVAGPPGGSSHEVKGDGTPLKVNNGAELDISNWVITATKQ</sequence>
<dbReference type="AlphaFoldDB" id="A0A8H7AEP3"/>
<dbReference type="Proteomes" id="UP000606974">
    <property type="component" value="Unassembled WGS sequence"/>
</dbReference>
<feature type="compositionally biased region" description="Polar residues" evidence="1">
    <location>
        <begin position="1"/>
        <end position="16"/>
    </location>
</feature>
<accession>A0A8H7AEP3</accession>